<evidence type="ECO:0000256" key="2">
    <source>
        <dbReference type="ARBA" id="ARBA00022837"/>
    </source>
</evidence>
<sequence>MVVEPPARLVRIELNQVIGADDAIAAACFGGVLQSVVFAELRLLGRGPARTHQTPCLTPGDAWQCQVFEFALSEAEIASRVFHLSVMAIDMFGFTSTLGEAHMPLSYFEAEKHLAEIATAIPLFEYDGDVGVQTCALQLTAAVWTPEDTAAGTVIERWECERYSEGWSTENLLDNDGHHATTARATPPTVPPLFVPSLGWLPEPHPGDDHGWFYASSFDGPWHNSSGSAFVCRQRRLVRRCLPAERQATKQEVATLLRQDHAVTVDRLLATQTAYARLEAHYRFSKDLHQATVFRMEHEAAKALAAATTAHAAELAAQTAAAEAATADAANLEEQVAALRVRMEAAELENHRWRYANEQRASKKQLKVERRLKPLSTAPRLLRVHLVRCADLAAADSALMGGKSDPYIVLTVGDLRRKSTQFDNELNPAWDHEVFEFSLTEGALYSLPLVVRVFDHDSYNADELIGSATIPLDSVADAAAALAASNNDGEAEEQTFPLEVPSEFAAQKVASRIVLRFDVVPPPATVLELWENQRYAGRRWAADHLLPTDRQAWVAGAASAACRAAVEPPVPSSLRSALGWCVDRAGGDAHGWFYAKSFDGPWVNTSNASSVVRRRLWSNTCHRTEAPA</sequence>
<organism evidence="5 6">
    <name type="scientific">Achlya hypogyna</name>
    <name type="common">Oomycete</name>
    <name type="synonym">Protoachlya hypogyna</name>
    <dbReference type="NCBI Taxonomy" id="1202772"/>
    <lineage>
        <taxon>Eukaryota</taxon>
        <taxon>Sar</taxon>
        <taxon>Stramenopiles</taxon>
        <taxon>Oomycota</taxon>
        <taxon>Saprolegniomycetes</taxon>
        <taxon>Saprolegniales</taxon>
        <taxon>Achlyaceae</taxon>
        <taxon>Achlya</taxon>
    </lineage>
</organism>
<dbReference type="PROSITE" id="PS50004">
    <property type="entry name" value="C2"/>
    <property type="match status" value="1"/>
</dbReference>
<feature type="domain" description="C2" evidence="4">
    <location>
        <begin position="360"/>
        <end position="486"/>
    </location>
</feature>
<protein>
    <submittedName>
        <fullName evidence="5">C2 domain-containing protein</fullName>
    </submittedName>
</protein>
<dbReference type="CDD" id="cd00030">
    <property type="entry name" value="C2"/>
    <property type="match status" value="1"/>
</dbReference>
<dbReference type="SMART" id="SM00239">
    <property type="entry name" value="C2"/>
    <property type="match status" value="1"/>
</dbReference>
<dbReference type="OrthoDB" id="270970at2759"/>
<accession>A0A1V9YG12</accession>
<dbReference type="Proteomes" id="UP000243579">
    <property type="component" value="Unassembled WGS sequence"/>
</dbReference>
<dbReference type="SUPFAM" id="SSF49562">
    <property type="entry name" value="C2 domain (Calcium/lipid-binding domain, CaLB)"/>
    <property type="match status" value="1"/>
</dbReference>
<dbReference type="InterPro" id="IPR035892">
    <property type="entry name" value="C2_domain_sf"/>
</dbReference>
<keyword evidence="2" id="KW-0106">Calcium</keyword>
<dbReference type="GO" id="GO:0016020">
    <property type="term" value="C:membrane"/>
    <property type="evidence" value="ECO:0007669"/>
    <property type="project" value="InterPro"/>
</dbReference>
<dbReference type="AlphaFoldDB" id="A0A1V9YG12"/>
<proteinExistence type="predicted"/>
<dbReference type="EMBL" id="JNBR01001843">
    <property type="protein sequence ID" value="OQR84638.1"/>
    <property type="molecule type" value="Genomic_DNA"/>
</dbReference>
<evidence type="ECO:0000313" key="5">
    <source>
        <dbReference type="EMBL" id="OQR84638.1"/>
    </source>
</evidence>
<comment type="caution">
    <text evidence="5">The sequence shown here is derived from an EMBL/GenBank/DDBJ whole genome shotgun (WGS) entry which is preliminary data.</text>
</comment>
<dbReference type="InterPro" id="IPR000008">
    <property type="entry name" value="C2_dom"/>
</dbReference>
<keyword evidence="6" id="KW-1185">Reference proteome</keyword>
<dbReference type="GO" id="GO:0046872">
    <property type="term" value="F:metal ion binding"/>
    <property type="evidence" value="ECO:0007669"/>
    <property type="project" value="UniProtKB-KW"/>
</dbReference>
<dbReference type="STRING" id="1202772.A0A1V9YG12"/>
<reference evidence="5 6" key="1">
    <citation type="journal article" date="2014" name="Genome Biol. Evol.">
        <title>The secreted proteins of Achlya hypogyna and Thraustotheca clavata identify the ancestral oomycete secretome and reveal gene acquisitions by horizontal gene transfer.</title>
        <authorList>
            <person name="Misner I."/>
            <person name="Blouin N."/>
            <person name="Leonard G."/>
            <person name="Richards T.A."/>
            <person name="Lane C.E."/>
        </authorList>
    </citation>
    <scope>NUCLEOTIDE SEQUENCE [LARGE SCALE GENOMIC DNA]</scope>
    <source>
        <strain evidence="5 6">ATCC 48635</strain>
    </source>
</reference>
<evidence type="ECO:0000256" key="3">
    <source>
        <dbReference type="SAM" id="Coils"/>
    </source>
</evidence>
<evidence type="ECO:0000256" key="1">
    <source>
        <dbReference type="ARBA" id="ARBA00022723"/>
    </source>
</evidence>
<dbReference type="Gene3D" id="2.60.40.150">
    <property type="entry name" value="C2 domain"/>
    <property type="match status" value="1"/>
</dbReference>
<dbReference type="PANTHER" id="PTHR45911:SF7">
    <property type="entry name" value="C2 DOMAIN-CONTAINING PROTEIN"/>
    <property type="match status" value="1"/>
</dbReference>
<gene>
    <name evidence="5" type="ORF">ACHHYP_13125</name>
</gene>
<keyword evidence="1" id="KW-0479">Metal-binding</keyword>
<name>A0A1V9YG12_ACHHY</name>
<evidence type="ECO:0000313" key="6">
    <source>
        <dbReference type="Proteomes" id="UP000243579"/>
    </source>
</evidence>
<dbReference type="PANTHER" id="PTHR45911">
    <property type="entry name" value="C2 DOMAIN-CONTAINING PROTEIN"/>
    <property type="match status" value="1"/>
</dbReference>
<evidence type="ECO:0000259" key="4">
    <source>
        <dbReference type="PROSITE" id="PS50004"/>
    </source>
</evidence>
<keyword evidence="3" id="KW-0175">Coiled coil</keyword>
<dbReference type="Pfam" id="PF00168">
    <property type="entry name" value="C2"/>
    <property type="match status" value="2"/>
</dbReference>
<feature type="coiled-coil region" evidence="3">
    <location>
        <begin position="315"/>
        <end position="349"/>
    </location>
</feature>
<dbReference type="SMART" id="SM00694">
    <property type="entry name" value="DysFC"/>
    <property type="match status" value="2"/>
</dbReference>
<dbReference type="InterPro" id="IPR006614">
    <property type="entry name" value="Peroxin/Ferlin"/>
</dbReference>